<keyword evidence="2 5" id="KW-0812">Transmembrane</keyword>
<name>A0AA36MM58_9DINO</name>
<evidence type="ECO:0000259" key="6">
    <source>
        <dbReference type="Pfam" id="PF00520"/>
    </source>
</evidence>
<keyword evidence="8" id="KW-1185">Reference proteome</keyword>
<dbReference type="GO" id="GO:0016020">
    <property type="term" value="C:membrane"/>
    <property type="evidence" value="ECO:0007669"/>
    <property type="project" value="UniProtKB-SubCell"/>
</dbReference>
<feature type="transmembrane region" description="Helical" evidence="5">
    <location>
        <begin position="100"/>
        <end position="121"/>
    </location>
</feature>
<sequence length="331" mass="38068">MLECGRGQYLPQRLPLKQSQFISNTLSLLYFTCTAVWLLLTVVIKFPIALHEAESDLDIGHSTYEDVGREEMRSKPPRNALANLLMNAYALSRLMRDGQVAWRALLLTCCFCAFVFGHYWLNSFILMDFWCQSPVLATVFRAICSPLKSLAMTFLGLLIITFVYAAIGFRYFREDFHHFCNENILTCTENILYQGTRGGIVGLSLMMSSTHPGRPDWTERMLYDMSYFIIFGVIVLNTIVGLIVDSFGALRLDMEARENDQQTQTFVSCIDRRSVEQVAQSAGISDGFEYHETYRQNKWDYMAFLFHLCETDLEERTARGALWDGNQTRRT</sequence>
<evidence type="ECO:0000256" key="5">
    <source>
        <dbReference type="SAM" id="Phobius"/>
    </source>
</evidence>
<feature type="transmembrane region" description="Helical" evidence="5">
    <location>
        <begin position="150"/>
        <end position="172"/>
    </location>
</feature>
<evidence type="ECO:0000256" key="4">
    <source>
        <dbReference type="ARBA" id="ARBA00023136"/>
    </source>
</evidence>
<feature type="transmembrane region" description="Helical" evidence="5">
    <location>
        <begin position="225"/>
        <end position="244"/>
    </location>
</feature>
<dbReference type="PANTHER" id="PTHR13715">
    <property type="entry name" value="RYANODINE RECEPTOR AND IP3 RECEPTOR"/>
    <property type="match status" value="1"/>
</dbReference>
<feature type="transmembrane region" description="Helical" evidence="5">
    <location>
        <begin position="21"/>
        <end position="44"/>
    </location>
</feature>
<dbReference type="Gene3D" id="1.10.287.70">
    <property type="match status" value="1"/>
</dbReference>
<keyword evidence="3 5" id="KW-1133">Transmembrane helix</keyword>
<accession>A0AA36MM58</accession>
<dbReference type="Proteomes" id="UP001178507">
    <property type="component" value="Unassembled WGS sequence"/>
</dbReference>
<comment type="caution">
    <text evidence="7">The sequence shown here is derived from an EMBL/GenBank/DDBJ whole genome shotgun (WGS) entry which is preliminary data.</text>
</comment>
<dbReference type="InterPro" id="IPR005821">
    <property type="entry name" value="Ion_trans_dom"/>
</dbReference>
<evidence type="ECO:0000313" key="8">
    <source>
        <dbReference type="Proteomes" id="UP001178507"/>
    </source>
</evidence>
<feature type="domain" description="Ion transport" evidence="6">
    <location>
        <begin position="132"/>
        <end position="250"/>
    </location>
</feature>
<keyword evidence="4 5" id="KW-0472">Membrane</keyword>
<evidence type="ECO:0000256" key="1">
    <source>
        <dbReference type="ARBA" id="ARBA00004141"/>
    </source>
</evidence>
<evidence type="ECO:0000256" key="2">
    <source>
        <dbReference type="ARBA" id="ARBA00022692"/>
    </source>
</evidence>
<dbReference type="PANTHER" id="PTHR13715:SF99">
    <property type="entry name" value="INOSITOL 1,4,5-TRISPHOSPHATE RECEPTOR-LIKE PROTEIN A"/>
    <property type="match status" value="1"/>
</dbReference>
<evidence type="ECO:0000256" key="3">
    <source>
        <dbReference type="ARBA" id="ARBA00022989"/>
    </source>
</evidence>
<organism evidence="7 8">
    <name type="scientific">Effrenium voratum</name>
    <dbReference type="NCBI Taxonomy" id="2562239"/>
    <lineage>
        <taxon>Eukaryota</taxon>
        <taxon>Sar</taxon>
        <taxon>Alveolata</taxon>
        <taxon>Dinophyceae</taxon>
        <taxon>Suessiales</taxon>
        <taxon>Symbiodiniaceae</taxon>
        <taxon>Effrenium</taxon>
    </lineage>
</organism>
<dbReference type="GO" id="GO:0006816">
    <property type="term" value="P:calcium ion transport"/>
    <property type="evidence" value="ECO:0007669"/>
    <property type="project" value="InterPro"/>
</dbReference>
<evidence type="ECO:0000313" key="7">
    <source>
        <dbReference type="EMBL" id="CAJ1372242.1"/>
    </source>
</evidence>
<protein>
    <recommendedName>
        <fullName evidence="6">Ion transport domain-containing protein</fullName>
    </recommendedName>
</protein>
<dbReference type="EMBL" id="CAUJNA010000123">
    <property type="protein sequence ID" value="CAJ1372242.1"/>
    <property type="molecule type" value="Genomic_DNA"/>
</dbReference>
<gene>
    <name evidence="7" type="ORF">EVOR1521_LOCUS2363</name>
</gene>
<reference evidence="7" key="1">
    <citation type="submission" date="2023-08" db="EMBL/GenBank/DDBJ databases">
        <authorList>
            <person name="Chen Y."/>
            <person name="Shah S."/>
            <person name="Dougan E. K."/>
            <person name="Thang M."/>
            <person name="Chan C."/>
        </authorList>
    </citation>
    <scope>NUCLEOTIDE SEQUENCE</scope>
</reference>
<proteinExistence type="predicted"/>
<comment type="subcellular location">
    <subcellularLocation>
        <location evidence="1">Membrane</location>
        <topology evidence="1">Multi-pass membrane protein</topology>
    </subcellularLocation>
</comment>
<dbReference type="AlphaFoldDB" id="A0AA36MM58"/>
<dbReference type="GO" id="GO:0005216">
    <property type="term" value="F:monoatomic ion channel activity"/>
    <property type="evidence" value="ECO:0007669"/>
    <property type="project" value="InterPro"/>
</dbReference>
<dbReference type="InterPro" id="IPR015925">
    <property type="entry name" value="Ryanodine_IP3_receptor"/>
</dbReference>
<dbReference type="Pfam" id="PF00520">
    <property type="entry name" value="Ion_trans"/>
    <property type="match status" value="1"/>
</dbReference>